<dbReference type="Proteomes" id="UP000790709">
    <property type="component" value="Unassembled WGS sequence"/>
</dbReference>
<dbReference type="EMBL" id="MU266345">
    <property type="protein sequence ID" value="KAH7929073.1"/>
    <property type="molecule type" value="Genomic_DNA"/>
</dbReference>
<accession>A0ACB8BUW3</accession>
<gene>
    <name evidence="1" type="ORF">BV22DRAFT_152681</name>
</gene>
<protein>
    <submittedName>
        <fullName evidence="1">Uncharacterized protein</fullName>
    </submittedName>
</protein>
<proteinExistence type="predicted"/>
<name>A0ACB8BUW3_9AGAM</name>
<comment type="caution">
    <text evidence="1">The sequence shown here is derived from an EMBL/GenBank/DDBJ whole genome shotgun (WGS) entry which is preliminary data.</text>
</comment>
<keyword evidence="2" id="KW-1185">Reference proteome</keyword>
<evidence type="ECO:0000313" key="2">
    <source>
        <dbReference type="Proteomes" id="UP000790709"/>
    </source>
</evidence>
<sequence>MSSSHPSTGEAGSPDQQATAPRRKRRSRRNLTGITSAATPLDDFFSQYPPFVFNRTKSAPDEFKRLCSHFRWRKEDRDEVRAQYKDALVKTFNSTFGTDENDLTSWKSLCQDISIYPIPDDLESCRQAVWSSYVNIVDLVDSQRTGVAVCRFPSLGDLVEYTIDTEKYFPKENAYAGGLLRELLREILGTYHGKRRPKGNAPRRQRKPKKKAQS</sequence>
<reference evidence="1" key="1">
    <citation type="journal article" date="2021" name="New Phytol.">
        <title>Evolutionary innovations through gain and loss of genes in the ectomycorrhizal Boletales.</title>
        <authorList>
            <person name="Wu G."/>
            <person name="Miyauchi S."/>
            <person name="Morin E."/>
            <person name="Kuo A."/>
            <person name="Drula E."/>
            <person name="Varga T."/>
            <person name="Kohler A."/>
            <person name="Feng B."/>
            <person name="Cao Y."/>
            <person name="Lipzen A."/>
            <person name="Daum C."/>
            <person name="Hundley H."/>
            <person name="Pangilinan J."/>
            <person name="Johnson J."/>
            <person name="Barry K."/>
            <person name="LaButti K."/>
            <person name="Ng V."/>
            <person name="Ahrendt S."/>
            <person name="Min B."/>
            <person name="Choi I.G."/>
            <person name="Park H."/>
            <person name="Plett J.M."/>
            <person name="Magnuson J."/>
            <person name="Spatafora J.W."/>
            <person name="Nagy L.G."/>
            <person name="Henrissat B."/>
            <person name="Grigoriev I.V."/>
            <person name="Yang Z.L."/>
            <person name="Xu J."/>
            <person name="Martin F.M."/>
        </authorList>
    </citation>
    <scope>NUCLEOTIDE SEQUENCE</scope>
    <source>
        <strain evidence="1">KUC20120723A-06</strain>
    </source>
</reference>
<evidence type="ECO:0000313" key="1">
    <source>
        <dbReference type="EMBL" id="KAH7929073.1"/>
    </source>
</evidence>
<organism evidence="1 2">
    <name type="scientific">Leucogyrophana mollusca</name>
    <dbReference type="NCBI Taxonomy" id="85980"/>
    <lineage>
        <taxon>Eukaryota</taxon>
        <taxon>Fungi</taxon>
        <taxon>Dikarya</taxon>
        <taxon>Basidiomycota</taxon>
        <taxon>Agaricomycotina</taxon>
        <taxon>Agaricomycetes</taxon>
        <taxon>Agaricomycetidae</taxon>
        <taxon>Boletales</taxon>
        <taxon>Boletales incertae sedis</taxon>
        <taxon>Leucogyrophana</taxon>
    </lineage>
</organism>